<dbReference type="Proteomes" id="UP001519332">
    <property type="component" value="Unassembled WGS sequence"/>
</dbReference>
<evidence type="ECO:0000256" key="1">
    <source>
        <dbReference type="SAM" id="MobiDB-lite"/>
    </source>
</evidence>
<sequence length="353" mass="36978">MTPSEGYAVVPDALTAHARQLNTLADEMQAITDAAHTKMPGDALGEVGQSFTSLMEQFVTAGARALQSGINAMQATGTGVQSNANTLEQRESTTAATFGGQPAAETTVEPTRSPQRVPEDSAHLQLANYTAPPAGPVPSQSESSWSQSPARTWDLHVGDDQWNPAGSGPGTPSPMTADARAQLADQLTQQSQISPAVADLAVGLAPAGTNRVIIGEPGVGAAVQFYNDHSIPYQDRDESGQIRSDMLLEGNVREPLGQRDVAVLGGGQDGLWAALADTSARFGGQPGELWIQVPEGRDVQAVFKDFMSPDQADTLDAATRNSFSNIDVTFMTPEGIVLGTVSNADPSVRNGQK</sequence>
<feature type="compositionally biased region" description="Low complexity" evidence="1">
    <location>
        <begin position="139"/>
        <end position="148"/>
    </location>
</feature>
<evidence type="ECO:0000313" key="3">
    <source>
        <dbReference type="Proteomes" id="UP001519332"/>
    </source>
</evidence>
<organism evidence="2 3">
    <name type="scientific">Kibdelosporangium banguiense</name>
    <dbReference type="NCBI Taxonomy" id="1365924"/>
    <lineage>
        <taxon>Bacteria</taxon>
        <taxon>Bacillati</taxon>
        <taxon>Actinomycetota</taxon>
        <taxon>Actinomycetes</taxon>
        <taxon>Pseudonocardiales</taxon>
        <taxon>Pseudonocardiaceae</taxon>
        <taxon>Kibdelosporangium</taxon>
    </lineage>
</organism>
<name>A0ABS4TT56_9PSEU</name>
<keyword evidence="3" id="KW-1185">Reference proteome</keyword>
<comment type="caution">
    <text evidence="2">The sequence shown here is derived from an EMBL/GenBank/DDBJ whole genome shotgun (WGS) entry which is preliminary data.</text>
</comment>
<evidence type="ECO:0000313" key="2">
    <source>
        <dbReference type="EMBL" id="MBP2327585.1"/>
    </source>
</evidence>
<reference evidence="2 3" key="1">
    <citation type="submission" date="2021-03" db="EMBL/GenBank/DDBJ databases">
        <title>Sequencing the genomes of 1000 actinobacteria strains.</title>
        <authorList>
            <person name="Klenk H.-P."/>
        </authorList>
    </citation>
    <scope>NUCLEOTIDE SEQUENCE [LARGE SCALE GENOMIC DNA]</scope>
    <source>
        <strain evidence="2 3">DSM 46670</strain>
    </source>
</reference>
<dbReference type="EMBL" id="JAGINW010000001">
    <property type="protein sequence ID" value="MBP2327585.1"/>
    <property type="molecule type" value="Genomic_DNA"/>
</dbReference>
<dbReference type="RefSeq" id="WP_209644510.1">
    <property type="nucleotide sequence ID" value="NZ_JAGINW010000001.1"/>
</dbReference>
<evidence type="ECO:0008006" key="4">
    <source>
        <dbReference type="Google" id="ProtNLM"/>
    </source>
</evidence>
<accession>A0ABS4TT56</accession>
<proteinExistence type="predicted"/>
<gene>
    <name evidence="2" type="ORF">JOF56_007970</name>
</gene>
<feature type="region of interest" description="Disordered" evidence="1">
    <location>
        <begin position="93"/>
        <end position="177"/>
    </location>
</feature>
<protein>
    <recommendedName>
        <fullName evidence="4">WXG100 family type VII secretion target</fullName>
    </recommendedName>
</protein>